<dbReference type="Gene3D" id="3.40.630.30">
    <property type="match status" value="1"/>
</dbReference>
<dbReference type="RefSeq" id="WP_125690953.1">
    <property type="nucleotide sequence ID" value="NZ_JBHSSK010000009.1"/>
</dbReference>
<evidence type="ECO:0000259" key="1">
    <source>
        <dbReference type="PROSITE" id="PS51186"/>
    </source>
</evidence>
<protein>
    <submittedName>
        <fullName evidence="2">GNAT family N-acetyltransferase</fullName>
    </submittedName>
</protein>
<gene>
    <name evidence="2" type="ORF">ACFP1G_03020</name>
</gene>
<dbReference type="EMBL" id="JBHSSK010000009">
    <property type="protein sequence ID" value="MFC6206449.1"/>
    <property type="molecule type" value="Genomic_DNA"/>
</dbReference>
<evidence type="ECO:0000313" key="3">
    <source>
        <dbReference type="Proteomes" id="UP001596254"/>
    </source>
</evidence>
<keyword evidence="3" id="KW-1185">Reference proteome</keyword>
<organism evidence="2 3">
    <name type="scientific">Levilactobacillus tongjiangensis</name>
    <dbReference type="NCBI Taxonomy" id="2486023"/>
    <lineage>
        <taxon>Bacteria</taxon>
        <taxon>Bacillati</taxon>
        <taxon>Bacillota</taxon>
        <taxon>Bacilli</taxon>
        <taxon>Lactobacillales</taxon>
        <taxon>Lactobacillaceae</taxon>
        <taxon>Levilactobacillus</taxon>
    </lineage>
</organism>
<reference evidence="3" key="1">
    <citation type="journal article" date="2019" name="Int. J. Syst. Evol. Microbiol.">
        <title>The Global Catalogue of Microorganisms (GCM) 10K type strain sequencing project: providing services to taxonomists for standard genome sequencing and annotation.</title>
        <authorList>
            <consortium name="The Broad Institute Genomics Platform"/>
            <consortium name="The Broad Institute Genome Sequencing Center for Infectious Disease"/>
            <person name="Wu L."/>
            <person name="Ma J."/>
        </authorList>
    </citation>
    <scope>NUCLEOTIDE SEQUENCE [LARGE SCALE GENOMIC DNA]</scope>
    <source>
        <strain evidence="3">CCM 8905</strain>
    </source>
</reference>
<accession>A0ABW1SPW3</accession>
<dbReference type="InterPro" id="IPR000182">
    <property type="entry name" value="GNAT_dom"/>
</dbReference>
<dbReference type="CDD" id="cd04301">
    <property type="entry name" value="NAT_SF"/>
    <property type="match status" value="1"/>
</dbReference>
<dbReference type="InterPro" id="IPR016181">
    <property type="entry name" value="Acyl_CoA_acyltransferase"/>
</dbReference>
<sequence>MIKWLTYGLEDMSAMDLYKVAYERIETFVVAQKRIYQEIDDVDPVARHILGYQDGELVAYARVFMDGDHVTFGRVLTAPEHRGEGLGRQLMAQIEAEIKRSFPGEPISIEAQVDKQHFYEKFGYQVEGDMFLFNSTPHLQMIKAALV</sequence>
<dbReference type="SUPFAM" id="SSF55729">
    <property type="entry name" value="Acyl-CoA N-acyltransferases (Nat)"/>
    <property type="match status" value="1"/>
</dbReference>
<comment type="caution">
    <text evidence="2">The sequence shown here is derived from an EMBL/GenBank/DDBJ whole genome shotgun (WGS) entry which is preliminary data.</text>
</comment>
<name>A0ABW1SPW3_9LACO</name>
<proteinExistence type="predicted"/>
<feature type="domain" description="N-acetyltransferase" evidence="1">
    <location>
        <begin position="7"/>
        <end position="146"/>
    </location>
</feature>
<evidence type="ECO:0000313" key="2">
    <source>
        <dbReference type="EMBL" id="MFC6206449.1"/>
    </source>
</evidence>
<dbReference type="PROSITE" id="PS51186">
    <property type="entry name" value="GNAT"/>
    <property type="match status" value="1"/>
</dbReference>
<dbReference type="Proteomes" id="UP001596254">
    <property type="component" value="Unassembled WGS sequence"/>
</dbReference>
<dbReference type="Pfam" id="PF13673">
    <property type="entry name" value="Acetyltransf_10"/>
    <property type="match status" value="1"/>
</dbReference>